<name>T1AFS1_9ZZZZ</name>
<dbReference type="GO" id="GO:0005524">
    <property type="term" value="F:ATP binding"/>
    <property type="evidence" value="ECO:0007669"/>
    <property type="project" value="InterPro"/>
</dbReference>
<dbReference type="Gene3D" id="3.40.50.300">
    <property type="entry name" value="P-loop containing nucleotide triphosphate hydrolases"/>
    <property type="match status" value="1"/>
</dbReference>
<feature type="non-terminal residue" evidence="2">
    <location>
        <position position="85"/>
    </location>
</feature>
<accession>T1AFS1</accession>
<dbReference type="AlphaFoldDB" id="T1AFS1"/>
<dbReference type="SUPFAM" id="SSF52540">
    <property type="entry name" value="P-loop containing nucleoside triphosphate hydrolases"/>
    <property type="match status" value="1"/>
</dbReference>
<dbReference type="Pfam" id="PF01695">
    <property type="entry name" value="IstB_IS21"/>
    <property type="match status" value="1"/>
</dbReference>
<reference evidence="2" key="2">
    <citation type="journal article" date="2014" name="ISME J.">
        <title>Microbial stratification in low pH oxic and suboxic macroscopic growths along an acid mine drainage.</title>
        <authorList>
            <person name="Mendez-Garcia C."/>
            <person name="Mesa V."/>
            <person name="Sprenger R.R."/>
            <person name="Richter M."/>
            <person name="Diez M.S."/>
            <person name="Solano J."/>
            <person name="Bargiela R."/>
            <person name="Golyshina O.V."/>
            <person name="Manteca A."/>
            <person name="Ramos J.L."/>
            <person name="Gallego J.R."/>
            <person name="Llorente I."/>
            <person name="Martins Dos Santos V.A."/>
            <person name="Jensen O.N."/>
            <person name="Pelaez A.I."/>
            <person name="Sanchez J."/>
            <person name="Ferrer M."/>
        </authorList>
    </citation>
    <scope>NUCLEOTIDE SEQUENCE</scope>
</reference>
<sequence>MPCFYGNTGTGKTHLACAIANELLRQGKSALFVRAYEVLRTIRDTWKGGEKTELAVIREFVAPDLLILDEVGVQYGSESERIELF</sequence>
<gene>
    <name evidence="2" type="ORF">B1A_11713</name>
</gene>
<dbReference type="EMBL" id="AUZX01008411">
    <property type="protein sequence ID" value="EQD56002.1"/>
    <property type="molecule type" value="Genomic_DNA"/>
</dbReference>
<dbReference type="PANTHER" id="PTHR30050">
    <property type="entry name" value="CHROMOSOMAL REPLICATION INITIATOR PROTEIN DNAA"/>
    <property type="match status" value="1"/>
</dbReference>
<dbReference type="GO" id="GO:0006260">
    <property type="term" value="P:DNA replication"/>
    <property type="evidence" value="ECO:0007669"/>
    <property type="project" value="TreeGrafter"/>
</dbReference>
<evidence type="ECO:0000313" key="2">
    <source>
        <dbReference type="EMBL" id="EQD56002.1"/>
    </source>
</evidence>
<dbReference type="CDD" id="cd00009">
    <property type="entry name" value="AAA"/>
    <property type="match status" value="1"/>
</dbReference>
<organism evidence="2">
    <name type="scientific">mine drainage metagenome</name>
    <dbReference type="NCBI Taxonomy" id="410659"/>
    <lineage>
        <taxon>unclassified sequences</taxon>
        <taxon>metagenomes</taxon>
        <taxon>ecological metagenomes</taxon>
    </lineage>
</organism>
<comment type="caution">
    <text evidence="2">The sequence shown here is derived from an EMBL/GenBank/DDBJ whole genome shotgun (WGS) entry which is preliminary data.</text>
</comment>
<protein>
    <submittedName>
        <fullName evidence="2">DNA replication protein dnaC</fullName>
    </submittedName>
</protein>
<dbReference type="InterPro" id="IPR027417">
    <property type="entry name" value="P-loop_NTPase"/>
</dbReference>
<feature type="domain" description="IstB-like ATP-binding" evidence="1">
    <location>
        <begin position="5"/>
        <end position="85"/>
    </location>
</feature>
<evidence type="ECO:0000259" key="1">
    <source>
        <dbReference type="Pfam" id="PF01695"/>
    </source>
</evidence>
<proteinExistence type="predicted"/>
<dbReference type="PANTHER" id="PTHR30050:SF4">
    <property type="entry name" value="ATP-BINDING PROTEIN RV3427C IN INSERTION SEQUENCE-RELATED"/>
    <property type="match status" value="1"/>
</dbReference>
<dbReference type="InterPro" id="IPR002611">
    <property type="entry name" value="IstB_ATP-bd"/>
</dbReference>
<reference evidence="2" key="1">
    <citation type="submission" date="2013-08" db="EMBL/GenBank/DDBJ databases">
        <authorList>
            <person name="Mendez C."/>
            <person name="Richter M."/>
            <person name="Ferrer M."/>
            <person name="Sanchez J."/>
        </authorList>
    </citation>
    <scope>NUCLEOTIDE SEQUENCE</scope>
</reference>